<dbReference type="AlphaFoldDB" id="A0AAQ0V7L2"/>
<reference evidence="2" key="1">
    <citation type="submission" date="2018-10" db="EMBL/GenBank/DDBJ databases">
        <title>FDA dAtabase for Regulatory Grade micrObial Sequences (FDA-ARGOS): Supporting development and validation of Infectious Disease Dx tests.</title>
        <authorList>
            <person name="Campos J."/>
            <person name="Goldberg B."/>
            <person name="Tallon L.J."/>
            <person name="Sadzewicz L."/>
            <person name="Zhao X."/>
            <person name="Vavikolanu K."/>
            <person name="Mehta A."/>
            <person name="Aluvathingal J."/>
            <person name="Nadendla S."/>
            <person name="Geyer C."/>
            <person name="Nandy P."/>
            <person name="Yan Y."/>
            <person name="Sichtig H."/>
        </authorList>
    </citation>
    <scope>NUCLEOTIDE SEQUENCE</scope>
    <source>
        <strain evidence="2">FDAARGOS_526</strain>
    </source>
</reference>
<proteinExistence type="predicted"/>
<dbReference type="InterPro" id="IPR049596">
    <property type="entry name" value="YlcG-like"/>
</dbReference>
<reference evidence="1" key="3">
    <citation type="submission" date="2020-11" db="EMBL/GenBank/DDBJ databases">
        <title>Enhanced detection system for hospital associated transmission using whole genome sequencing surveillance.</title>
        <authorList>
            <person name="Harrison L.H."/>
            <person name="Van Tyne D."/>
            <person name="Marsh J.W."/>
            <person name="Griffith M.P."/>
            <person name="Snyder D.J."/>
            <person name="Cooper V.S."/>
            <person name="Mustapha M."/>
        </authorList>
    </citation>
    <scope>NUCLEOTIDE SEQUENCE</scope>
    <source>
        <strain evidence="1">CB00014</strain>
    </source>
</reference>
<protein>
    <submittedName>
        <fullName evidence="2">YlcG family protein</fullName>
    </submittedName>
</protein>
<comment type="caution">
    <text evidence="2">The sequence shown here is derived from an EMBL/GenBank/DDBJ whole genome shotgun (WGS) entry which is preliminary data.</text>
</comment>
<dbReference type="NCBIfam" id="NF033498">
    <property type="entry name" value="YlcG_phage_expr"/>
    <property type="match status" value="1"/>
</dbReference>
<evidence type="ECO:0000313" key="2">
    <source>
        <dbReference type="EMBL" id="RSC17951.1"/>
    </source>
</evidence>
<accession>A0AAQ0V7L2</accession>
<dbReference type="EMBL" id="JADVNV010000001">
    <property type="protein sequence ID" value="MBJ9866821.1"/>
    <property type="molecule type" value="Genomic_DNA"/>
</dbReference>
<dbReference type="Proteomes" id="UP000282299">
    <property type="component" value="Unassembled WGS sequence"/>
</dbReference>
<reference evidence="3" key="2">
    <citation type="submission" date="2018-10" db="EMBL/GenBank/DDBJ databases">
        <title>FDA dAtabase for Regulatory Grade micrObial Sequences (FDA-ARGOS): Supporting development and validation of Infectious Disease Dx tests.</title>
        <authorList>
            <person name="Goldberg B."/>
            <person name="Campos J."/>
            <person name="Tallon L."/>
            <person name="Sadzewicz L."/>
            <person name="Zhao X."/>
            <person name="Vavikolanu K."/>
            <person name="Mehta A."/>
            <person name="Aluvathingal J."/>
            <person name="Nadendla S."/>
            <person name="Geyer C."/>
            <person name="Nandy P."/>
            <person name="Yan Y."/>
            <person name="Sichtig H."/>
        </authorList>
    </citation>
    <scope>NUCLEOTIDE SEQUENCE [LARGE SCALE GENOMIC DNA]</scope>
    <source>
        <strain evidence="3">FDAARGOS_526</strain>
    </source>
</reference>
<gene>
    <name evidence="2" type="ORF">EGS84_13900</name>
    <name evidence="1" type="ORF">I5687_02510</name>
</gene>
<evidence type="ECO:0000313" key="3">
    <source>
        <dbReference type="Proteomes" id="UP000282299"/>
    </source>
</evidence>
<name>A0AAQ0V7L2_CITKO</name>
<dbReference type="Proteomes" id="UP000807555">
    <property type="component" value="Unassembled WGS sequence"/>
</dbReference>
<evidence type="ECO:0000313" key="1">
    <source>
        <dbReference type="EMBL" id="MBJ9866821.1"/>
    </source>
</evidence>
<dbReference type="EMBL" id="RKIT01000002">
    <property type="protein sequence ID" value="RSC17951.1"/>
    <property type="molecule type" value="Genomic_DNA"/>
</dbReference>
<dbReference type="RefSeq" id="WP_060816028.1">
    <property type="nucleotide sequence ID" value="NZ_ABTEQQ020000001.1"/>
</dbReference>
<sequence>MKPEVIESLRQRWQRLNLFRYRGSVLVAYRILRNYIRIEAKREHQNEA</sequence>
<organism evidence="2 3">
    <name type="scientific">Citrobacter koseri</name>
    <name type="common">Citrobacter diversus</name>
    <dbReference type="NCBI Taxonomy" id="545"/>
    <lineage>
        <taxon>Bacteria</taxon>
        <taxon>Pseudomonadati</taxon>
        <taxon>Pseudomonadota</taxon>
        <taxon>Gammaproteobacteria</taxon>
        <taxon>Enterobacterales</taxon>
        <taxon>Enterobacteriaceae</taxon>
        <taxon>Citrobacter</taxon>
    </lineage>
</organism>